<feature type="region of interest" description="Disordered" evidence="1">
    <location>
        <begin position="183"/>
        <end position="224"/>
    </location>
</feature>
<accession>A0A5B7GLS2</accession>
<protein>
    <submittedName>
        <fullName evidence="2">Uncharacterized protein</fullName>
    </submittedName>
</protein>
<gene>
    <name evidence="2" type="ORF">E2C01_052418</name>
</gene>
<dbReference type="AlphaFoldDB" id="A0A5B7GLS2"/>
<evidence type="ECO:0000313" key="2">
    <source>
        <dbReference type="EMBL" id="MPC58413.1"/>
    </source>
</evidence>
<dbReference type="EMBL" id="VSRR010015663">
    <property type="protein sequence ID" value="MPC58413.1"/>
    <property type="molecule type" value="Genomic_DNA"/>
</dbReference>
<organism evidence="2 3">
    <name type="scientific">Portunus trituberculatus</name>
    <name type="common">Swimming crab</name>
    <name type="synonym">Neptunus trituberculatus</name>
    <dbReference type="NCBI Taxonomy" id="210409"/>
    <lineage>
        <taxon>Eukaryota</taxon>
        <taxon>Metazoa</taxon>
        <taxon>Ecdysozoa</taxon>
        <taxon>Arthropoda</taxon>
        <taxon>Crustacea</taxon>
        <taxon>Multicrustacea</taxon>
        <taxon>Malacostraca</taxon>
        <taxon>Eumalacostraca</taxon>
        <taxon>Eucarida</taxon>
        <taxon>Decapoda</taxon>
        <taxon>Pleocyemata</taxon>
        <taxon>Brachyura</taxon>
        <taxon>Eubrachyura</taxon>
        <taxon>Portunoidea</taxon>
        <taxon>Portunidae</taxon>
        <taxon>Portuninae</taxon>
        <taxon>Portunus</taxon>
    </lineage>
</organism>
<feature type="compositionally biased region" description="Pro residues" evidence="1">
    <location>
        <begin position="203"/>
        <end position="224"/>
    </location>
</feature>
<dbReference type="Proteomes" id="UP000324222">
    <property type="component" value="Unassembled WGS sequence"/>
</dbReference>
<evidence type="ECO:0000256" key="1">
    <source>
        <dbReference type="SAM" id="MobiDB-lite"/>
    </source>
</evidence>
<comment type="caution">
    <text evidence="2">The sequence shown here is derived from an EMBL/GenBank/DDBJ whole genome shotgun (WGS) entry which is preliminary data.</text>
</comment>
<sequence length="224" mass="22922">MPGGCRADVVGVDARVGGADLHWGWGRHNKAALAERGTRVDSASSCGHTARTLGSPAMLPEAKKNAAGRAVGQCRRGAVTETLPETRELDGLLGAYLLGTKTVITSACSSPGPPGVSVPLRLPARGELLAPLGDKMTGVVYTSRCCTAHICPLHAHTCCPTPCLLVAGKWCGGAAVESLEVRSLQPDTHSDPTPPNSAAHTCPAPPPPPSHLHPPPTIAPPAST</sequence>
<keyword evidence="3" id="KW-1185">Reference proteome</keyword>
<proteinExistence type="predicted"/>
<name>A0A5B7GLS2_PORTR</name>
<evidence type="ECO:0000313" key="3">
    <source>
        <dbReference type="Proteomes" id="UP000324222"/>
    </source>
</evidence>
<reference evidence="2 3" key="1">
    <citation type="submission" date="2019-05" db="EMBL/GenBank/DDBJ databases">
        <title>Another draft genome of Portunus trituberculatus and its Hox gene families provides insights of decapod evolution.</title>
        <authorList>
            <person name="Jeong J.-H."/>
            <person name="Song I."/>
            <person name="Kim S."/>
            <person name="Choi T."/>
            <person name="Kim D."/>
            <person name="Ryu S."/>
            <person name="Kim W."/>
        </authorList>
    </citation>
    <scope>NUCLEOTIDE SEQUENCE [LARGE SCALE GENOMIC DNA]</scope>
    <source>
        <tissue evidence="2">Muscle</tissue>
    </source>
</reference>